<protein>
    <recommendedName>
        <fullName evidence="3">T9SS type A sorting domain-containing protein</fullName>
    </recommendedName>
</protein>
<keyword evidence="2" id="KW-1185">Reference proteome</keyword>
<accession>A0ABX8H0C0</accession>
<dbReference type="Proteomes" id="UP000682802">
    <property type="component" value="Chromosome 1"/>
</dbReference>
<reference evidence="1 2" key="1">
    <citation type="submission" date="2021-05" db="EMBL/GenBank/DDBJ databases">
        <title>Comparative genomic studies on the polysaccharide-degrading batcterial strains of the Flammeovirga genus.</title>
        <authorList>
            <person name="Zewei F."/>
            <person name="Zheng Z."/>
            <person name="Yu L."/>
            <person name="Ruyue G."/>
            <person name="Yanhong M."/>
            <person name="Yuanyuan C."/>
            <person name="Jingyan G."/>
            <person name="Wenjun H."/>
        </authorList>
    </citation>
    <scope>NUCLEOTIDE SEQUENCE [LARGE SCALE GENOMIC DNA]</scope>
    <source>
        <strain evidence="1 2">YS10</strain>
    </source>
</reference>
<dbReference type="RefSeq" id="WP_144072951.1">
    <property type="nucleotide sequence ID" value="NZ_CP076128.1"/>
</dbReference>
<evidence type="ECO:0000313" key="2">
    <source>
        <dbReference type="Proteomes" id="UP000682802"/>
    </source>
</evidence>
<name>A0ABX8H0C0_9BACT</name>
<evidence type="ECO:0008006" key="3">
    <source>
        <dbReference type="Google" id="ProtNLM"/>
    </source>
</evidence>
<proteinExistence type="predicted"/>
<sequence length="433" mass="49272">MYKLTLLSFLLGLFPLITFAVDGESFINIKPQMERFTSIDQWENPNNWSPKMVPNEETLIIVKNKSFIIDFNLKHDKQIVGAIDVSHGGELVITNRGNLFITNSLTIGPKSTLVVEGQLTVQEATIQCTEAEFTVDQIGAIDAHELTIKIEDYAATINGHISTTYLTIHFLDKNGQLQIGDEAEIHVQSETVVKNRYQDNILGDVRKITTSGCSGNKLFCNLVTAYHLKLPTIVDFFDIEIENGHAFAYWETSIERDLSHFVIEKSHDGIDFEEIGKVQASGNSHEVVPYDHKDVAFTETKDTFYRLRTIQQSGEEYIWCRHLKANENDKEEYGLVKINPNPTNYKLALDLEGESFKDFDIKLHHTENESVWDIMPEFEENQALFDIHHYPAGTYILKVKMKDLLVYSGNVIIHATNSRGNIKNSQAIILEED</sequence>
<organism evidence="1 2">
    <name type="scientific">Flammeovirga kamogawensis</name>
    <dbReference type="NCBI Taxonomy" id="373891"/>
    <lineage>
        <taxon>Bacteria</taxon>
        <taxon>Pseudomonadati</taxon>
        <taxon>Bacteroidota</taxon>
        <taxon>Cytophagia</taxon>
        <taxon>Cytophagales</taxon>
        <taxon>Flammeovirgaceae</taxon>
        <taxon>Flammeovirga</taxon>
    </lineage>
</organism>
<evidence type="ECO:0000313" key="1">
    <source>
        <dbReference type="EMBL" id="QWG09047.1"/>
    </source>
</evidence>
<gene>
    <name evidence="1" type="ORF">KM029_08910</name>
</gene>
<dbReference type="EMBL" id="CP076128">
    <property type="protein sequence ID" value="QWG09047.1"/>
    <property type="molecule type" value="Genomic_DNA"/>
</dbReference>